<evidence type="ECO:0000313" key="5">
    <source>
        <dbReference type="EMBL" id="KAF5940566.1"/>
    </source>
</evidence>
<evidence type="ECO:0000256" key="3">
    <source>
        <dbReference type="ARBA" id="ARBA00022827"/>
    </source>
</evidence>
<protein>
    <recommendedName>
        <fullName evidence="7">4Fe-4S ferredoxin-type domain-containing protein</fullName>
    </recommendedName>
</protein>
<reference evidence="5 6" key="2">
    <citation type="submission" date="2020-07" db="EMBL/GenBank/DDBJ databases">
        <title>Genome assembly of wild tea tree DASZ reveals pedigree and selection history of tea varieties.</title>
        <authorList>
            <person name="Zhang W."/>
        </authorList>
    </citation>
    <scope>NUCLEOTIDE SEQUENCE [LARGE SCALE GENOMIC DNA]</scope>
    <source>
        <strain evidence="6">cv. G240</strain>
        <tissue evidence="5">Leaf</tissue>
    </source>
</reference>
<keyword evidence="2" id="KW-0285">Flavoprotein</keyword>
<keyword evidence="3" id="KW-0274">FAD</keyword>
<evidence type="ECO:0000256" key="1">
    <source>
        <dbReference type="ARBA" id="ARBA00001974"/>
    </source>
</evidence>
<dbReference type="PANTHER" id="PTHR47470:SF1">
    <property type="entry name" value="FAD-DEPENDENT OXIDOREDUCTASE 2 FAD BINDING DOMAIN-CONTAINING PROTEIN"/>
    <property type="match status" value="1"/>
</dbReference>
<keyword evidence="6" id="KW-1185">Reference proteome</keyword>
<reference evidence="6" key="1">
    <citation type="journal article" date="2020" name="Nat. Commun.">
        <title>Genome assembly of wild tea tree DASZ reveals pedigree and selection history of tea varieties.</title>
        <authorList>
            <person name="Zhang W."/>
            <person name="Zhang Y."/>
            <person name="Qiu H."/>
            <person name="Guo Y."/>
            <person name="Wan H."/>
            <person name="Zhang X."/>
            <person name="Scossa F."/>
            <person name="Alseekh S."/>
            <person name="Zhang Q."/>
            <person name="Wang P."/>
            <person name="Xu L."/>
            <person name="Schmidt M.H."/>
            <person name="Jia X."/>
            <person name="Li D."/>
            <person name="Zhu A."/>
            <person name="Guo F."/>
            <person name="Chen W."/>
            <person name="Ni D."/>
            <person name="Usadel B."/>
            <person name="Fernie A.R."/>
            <person name="Wen W."/>
        </authorList>
    </citation>
    <scope>NUCLEOTIDE SEQUENCE [LARGE SCALE GENOMIC DNA]</scope>
    <source>
        <strain evidence="6">cv. G240</strain>
    </source>
</reference>
<dbReference type="AlphaFoldDB" id="A0A7J7GM99"/>
<dbReference type="InterPro" id="IPR036188">
    <property type="entry name" value="FAD/NAD-bd_sf"/>
</dbReference>
<dbReference type="GO" id="GO:0016491">
    <property type="term" value="F:oxidoreductase activity"/>
    <property type="evidence" value="ECO:0007669"/>
    <property type="project" value="UniProtKB-KW"/>
</dbReference>
<proteinExistence type="predicted"/>
<organism evidence="5 6">
    <name type="scientific">Camellia sinensis</name>
    <name type="common">Tea plant</name>
    <name type="synonym">Thea sinensis</name>
    <dbReference type="NCBI Taxonomy" id="4442"/>
    <lineage>
        <taxon>Eukaryota</taxon>
        <taxon>Viridiplantae</taxon>
        <taxon>Streptophyta</taxon>
        <taxon>Embryophyta</taxon>
        <taxon>Tracheophyta</taxon>
        <taxon>Spermatophyta</taxon>
        <taxon>Magnoliopsida</taxon>
        <taxon>eudicotyledons</taxon>
        <taxon>Gunneridae</taxon>
        <taxon>Pentapetalae</taxon>
        <taxon>asterids</taxon>
        <taxon>Ericales</taxon>
        <taxon>Theaceae</taxon>
        <taxon>Camellia</taxon>
    </lineage>
</organism>
<dbReference type="Gene3D" id="3.50.50.60">
    <property type="entry name" value="FAD/NAD(P)-binding domain"/>
    <property type="match status" value="1"/>
</dbReference>
<sequence length="281" mass="32028">MGDVLRGLGEDRGCTSKPDIYFYWAVAHPIWEYHFQSVPIMYPNAKIMKGIIEEDGFKETSSHPLKLSVNFNIEEQPSNSSKFQEMGSCLACGNCLAGSPYNVKNSTDKNYLVSSVQVLMYPHTLNILCVSGKMYHQNTMPSLNPDYICKKEDKVSRKKRRPWHIYLNEIDYVASDFVILSGGVFGMTEILFQSQMRGLKLSERLGSGFSCNGNTVAYLDGSPTPLGAYALDKRQFTKIPFRRGHAHPFLHRTPLHWDSQFRLKFYVHIYRSSSSMSHLCL</sequence>
<dbReference type="EMBL" id="JACBKZ010000010">
    <property type="protein sequence ID" value="KAF5940566.1"/>
    <property type="molecule type" value="Genomic_DNA"/>
</dbReference>
<dbReference type="InterPro" id="IPR052542">
    <property type="entry name" value="Cholesterol_Oxidase"/>
</dbReference>
<evidence type="ECO:0000256" key="4">
    <source>
        <dbReference type="ARBA" id="ARBA00023002"/>
    </source>
</evidence>
<comment type="caution">
    <text evidence="5">The sequence shown here is derived from an EMBL/GenBank/DDBJ whole genome shotgun (WGS) entry which is preliminary data.</text>
</comment>
<evidence type="ECO:0008006" key="7">
    <source>
        <dbReference type="Google" id="ProtNLM"/>
    </source>
</evidence>
<dbReference type="Proteomes" id="UP000593564">
    <property type="component" value="Unassembled WGS sequence"/>
</dbReference>
<keyword evidence="4" id="KW-0560">Oxidoreductase</keyword>
<accession>A0A7J7GM99</accession>
<comment type="cofactor">
    <cofactor evidence="1">
        <name>FAD</name>
        <dbReference type="ChEBI" id="CHEBI:57692"/>
    </cofactor>
</comment>
<gene>
    <name evidence="5" type="ORF">HYC85_021733</name>
</gene>
<dbReference type="PANTHER" id="PTHR47470">
    <property type="entry name" value="CHOLESTEROL OXIDASE"/>
    <property type="match status" value="1"/>
</dbReference>
<evidence type="ECO:0000256" key="2">
    <source>
        <dbReference type="ARBA" id="ARBA00022630"/>
    </source>
</evidence>
<evidence type="ECO:0000313" key="6">
    <source>
        <dbReference type="Proteomes" id="UP000593564"/>
    </source>
</evidence>
<name>A0A7J7GM99_CAMSI</name>